<keyword evidence="3" id="KW-1185">Reference proteome</keyword>
<reference evidence="2 3" key="1">
    <citation type="submission" date="2023-10" db="EMBL/GenBank/DDBJ databases">
        <title>Draft genome sequence of Xylaria bambusicola isolate GMP-LS, the root and basal stem rot pathogen of sugarcane in Indonesia.</title>
        <authorList>
            <person name="Selvaraj P."/>
            <person name="Muralishankar V."/>
            <person name="Muruganantham S."/>
            <person name="Sp S."/>
            <person name="Haryani S."/>
            <person name="Lau K.J.X."/>
            <person name="Naqvi N.I."/>
        </authorList>
    </citation>
    <scope>NUCLEOTIDE SEQUENCE [LARGE SCALE GENOMIC DNA]</scope>
    <source>
        <strain evidence="2">GMP-LS</strain>
    </source>
</reference>
<proteinExistence type="predicted"/>
<sequence length="72" mass="7743">MPGRLGHTLRESLLAPSAAPSAARWRDQLVGLGCCPNEVKEGDPSRGGMVRSRRSSISRAPDGSVSRETVRR</sequence>
<dbReference type="Proteomes" id="UP001305414">
    <property type="component" value="Unassembled WGS sequence"/>
</dbReference>
<feature type="region of interest" description="Disordered" evidence="1">
    <location>
        <begin position="36"/>
        <end position="72"/>
    </location>
</feature>
<protein>
    <submittedName>
        <fullName evidence="2">Uncharacterized protein</fullName>
    </submittedName>
</protein>
<dbReference type="AlphaFoldDB" id="A0AAN7YVC0"/>
<evidence type="ECO:0000313" key="3">
    <source>
        <dbReference type="Proteomes" id="UP001305414"/>
    </source>
</evidence>
<dbReference type="EMBL" id="JAWHQM010000003">
    <property type="protein sequence ID" value="KAK5626330.1"/>
    <property type="molecule type" value="Genomic_DNA"/>
</dbReference>
<gene>
    <name evidence="2" type="ORF">RRF57_002045</name>
</gene>
<comment type="caution">
    <text evidence="2">The sequence shown here is derived from an EMBL/GenBank/DDBJ whole genome shotgun (WGS) entry which is preliminary data.</text>
</comment>
<name>A0AAN7YVC0_9PEZI</name>
<accession>A0AAN7YVC0</accession>
<evidence type="ECO:0000313" key="2">
    <source>
        <dbReference type="EMBL" id="KAK5626330.1"/>
    </source>
</evidence>
<organism evidence="2 3">
    <name type="scientific">Xylaria bambusicola</name>
    <dbReference type="NCBI Taxonomy" id="326684"/>
    <lineage>
        <taxon>Eukaryota</taxon>
        <taxon>Fungi</taxon>
        <taxon>Dikarya</taxon>
        <taxon>Ascomycota</taxon>
        <taxon>Pezizomycotina</taxon>
        <taxon>Sordariomycetes</taxon>
        <taxon>Xylariomycetidae</taxon>
        <taxon>Xylariales</taxon>
        <taxon>Xylariaceae</taxon>
        <taxon>Xylaria</taxon>
    </lineage>
</organism>
<evidence type="ECO:0000256" key="1">
    <source>
        <dbReference type="SAM" id="MobiDB-lite"/>
    </source>
</evidence>